<gene>
    <name evidence="1" type="ORF">LfDm3_0404</name>
</gene>
<keyword evidence="2" id="KW-1185">Reference proteome</keyword>
<dbReference type="Proteomes" id="UP000031397">
    <property type="component" value="Unassembled WGS sequence"/>
</dbReference>
<reference evidence="1 2" key="1">
    <citation type="submission" date="2014-06" db="EMBL/GenBank/DDBJ databases">
        <title>Functional and comparative genomic analyses of the Drosophila gut microbiota identify candidate symbiosis factors.</title>
        <authorList>
            <person name="Newell P.D."/>
            <person name="Chaston J.M."/>
            <person name="Douglas A.E."/>
        </authorList>
    </citation>
    <scope>NUCLEOTIDE SEQUENCE [LARGE SCALE GENOMIC DNA]</scope>
    <source>
        <strain evidence="1 2">DmCS_002</strain>
    </source>
</reference>
<dbReference type="InterPro" id="IPR001387">
    <property type="entry name" value="Cro/C1-type_HTH"/>
</dbReference>
<sequence>MNFPSLGVAYYIDLHCRNKEIPQNSVAAVSIDRKKIAELIQQRKVKISSFLDRVGLSTSRYYRWVNYEIDIPFEYIFGIKKLLGISDEEFLALLSPSTDELIDTLALASFYNTYNYNPDKLETILNRLDKYRLQLTSPFFKVYTYTQIISQIAQNQKPDVSSFFKNNDKYFKDCDDLTDFDIYLNILNLNLKRSLFPGKQINSDFLVSQKILSGLKSNDLDRIYVYWGCAIDFVMNFYINHQADQAIDFLKQVYQAINASGAMDDHLRNCYEQIGKLLTNKVTFPSFSQSILQTQPVFNYENDFWNEIHNFIKMNIN</sequence>
<comment type="caution">
    <text evidence="1">The sequence shown here is derived from an EMBL/GenBank/DDBJ whole genome shotgun (WGS) entry which is preliminary data.</text>
</comment>
<dbReference type="PATRIC" id="fig|1614.7.peg.394"/>
<protein>
    <submittedName>
        <fullName evidence="1">Uncharacterized protein</fullName>
    </submittedName>
</protein>
<dbReference type="RefSeq" id="WP_052236567.1">
    <property type="nucleotide sequence ID" value="NZ_JOJZ01000009.1"/>
</dbReference>
<accession>A0A0C1M028</accession>
<dbReference type="EMBL" id="JOJZ01000009">
    <property type="protein sequence ID" value="KID42475.1"/>
    <property type="molecule type" value="Genomic_DNA"/>
</dbReference>
<dbReference type="CDD" id="cd00093">
    <property type="entry name" value="HTH_XRE"/>
    <property type="match status" value="1"/>
</dbReference>
<dbReference type="GeneID" id="74914009"/>
<evidence type="ECO:0000313" key="2">
    <source>
        <dbReference type="Proteomes" id="UP000031397"/>
    </source>
</evidence>
<dbReference type="AlphaFoldDB" id="A0A0C1M028"/>
<dbReference type="OrthoDB" id="2192416at2"/>
<proteinExistence type="predicted"/>
<organism evidence="1 2">
    <name type="scientific">Fructilactobacillus fructivorans</name>
    <dbReference type="NCBI Taxonomy" id="1614"/>
    <lineage>
        <taxon>Bacteria</taxon>
        <taxon>Bacillati</taxon>
        <taxon>Bacillota</taxon>
        <taxon>Bacilli</taxon>
        <taxon>Lactobacillales</taxon>
        <taxon>Lactobacillaceae</taxon>
        <taxon>Fructilactobacillus</taxon>
    </lineage>
</organism>
<name>A0A0C1M028_9LACO</name>
<evidence type="ECO:0000313" key="1">
    <source>
        <dbReference type="EMBL" id="KID42475.1"/>
    </source>
</evidence>